<comment type="function">
    <text evidence="5">May play the central regulatory role in sporulation. It may be an element of the effector pathway responsible for the activation of sporulation genes in response to nutritional stress. Spo0A may act in concert with spo0H (a sigma factor) to control the expression of some genes that are critical to the sporulation process.</text>
</comment>
<evidence type="ECO:0000256" key="4">
    <source>
        <dbReference type="ARBA" id="ARBA00023163"/>
    </source>
</evidence>
<dbReference type="SUPFAM" id="SSF46689">
    <property type="entry name" value="Homeodomain-like"/>
    <property type="match status" value="1"/>
</dbReference>
<dbReference type="InterPro" id="IPR009057">
    <property type="entry name" value="Homeodomain-like_sf"/>
</dbReference>
<dbReference type="CDD" id="cd17536">
    <property type="entry name" value="REC_YesN-like"/>
    <property type="match status" value="1"/>
</dbReference>
<accession>A0A3E3I9N0</accession>
<dbReference type="AlphaFoldDB" id="A0A3E3I9N0"/>
<dbReference type="InterPro" id="IPR018062">
    <property type="entry name" value="HTH_AraC-typ_CS"/>
</dbReference>
<dbReference type="PROSITE" id="PS01124">
    <property type="entry name" value="HTH_ARAC_FAMILY_2"/>
    <property type="match status" value="1"/>
</dbReference>
<feature type="domain" description="HTH araC/xylS-type" evidence="7">
    <location>
        <begin position="419"/>
        <end position="518"/>
    </location>
</feature>
<name>A0A3E3I9N0_9FIRM</name>
<reference evidence="9 10" key="1">
    <citation type="submission" date="2018-08" db="EMBL/GenBank/DDBJ databases">
        <title>A genome reference for cultivated species of the human gut microbiota.</title>
        <authorList>
            <person name="Zou Y."/>
            <person name="Xue W."/>
            <person name="Luo G."/>
        </authorList>
    </citation>
    <scope>NUCLEOTIDE SEQUENCE [LARGE SCALE GENOMIC DNA]</scope>
    <source>
        <strain evidence="9 10">AF26-4BH</strain>
    </source>
</reference>
<dbReference type="Pfam" id="PF12833">
    <property type="entry name" value="HTH_18"/>
    <property type="match status" value="1"/>
</dbReference>
<dbReference type="PANTHER" id="PTHR43280:SF28">
    <property type="entry name" value="HTH-TYPE TRANSCRIPTIONAL ACTIVATOR RHAS"/>
    <property type="match status" value="1"/>
</dbReference>
<dbReference type="InterPro" id="IPR001789">
    <property type="entry name" value="Sig_transdc_resp-reg_receiver"/>
</dbReference>
<evidence type="ECO:0000256" key="5">
    <source>
        <dbReference type="ARBA" id="ARBA00024867"/>
    </source>
</evidence>
<keyword evidence="4" id="KW-0804">Transcription</keyword>
<evidence type="ECO:0000256" key="1">
    <source>
        <dbReference type="ARBA" id="ARBA00018672"/>
    </source>
</evidence>
<keyword evidence="3 9" id="KW-0238">DNA-binding</keyword>
<dbReference type="SMART" id="SM00342">
    <property type="entry name" value="HTH_ARAC"/>
    <property type="match status" value="1"/>
</dbReference>
<evidence type="ECO:0000259" key="8">
    <source>
        <dbReference type="PROSITE" id="PS50110"/>
    </source>
</evidence>
<evidence type="ECO:0000256" key="3">
    <source>
        <dbReference type="ARBA" id="ARBA00023125"/>
    </source>
</evidence>
<dbReference type="SUPFAM" id="SSF52172">
    <property type="entry name" value="CheY-like"/>
    <property type="match status" value="1"/>
</dbReference>
<keyword evidence="6" id="KW-0597">Phosphoprotein</keyword>
<evidence type="ECO:0000313" key="9">
    <source>
        <dbReference type="EMBL" id="RGE63737.1"/>
    </source>
</evidence>
<dbReference type="GO" id="GO:0003700">
    <property type="term" value="F:DNA-binding transcription factor activity"/>
    <property type="evidence" value="ECO:0007669"/>
    <property type="project" value="InterPro"/>
</dbReference>
<keyword evidence="2" id="KW-0805">Transcription regulation</keyword>
<dbReference type="PRINTS" id="PR00032">
    <property type="entry name" value="HTHARAC"/>
</dbReference>
<comment type="caution">
    <text evidence="9">The sequence shown here is derived from an EMBL/GenBank/DDBJ whole genome shotgun (WGS) entry which is preliminary data.</text>
</comment>
<dbReference type="PROSITE" id="PS50110">
    <property type="entry name" value="RESPONSE_REGULATORY"/>
    <property type="match status" value="1"/>
</dbReference>
<evidence type="ECO:0000256" key="2">
    <source>
        <dbReference type="ARBA" id="ARBA00023015"/>
    </source>
</evidence>
<organism evidence="9 10">
    <name type="scientific">Eisenbergiella massiliensis</name>
    <dbReference type="NCBI Taxonomy" id="1720294"/>
    <lineage>
        <taxon>Bacteria</taxon>
        <taxon>Bacillati</taxon>
        <taxon>Bacillota</taxon>
        <taxon>Clostridia</taxon>
        <taxon>Lachnospirales</taxon>
        <taxon>Lachnospiraceae</taxon>
        <taxon>Eisenbergiella</taxon>
    </lineage>
</organism>
<dbReference type="InterPro" id="IPR011006">
    <property type="entry name" value="CheY-like_superfamily"/>
</dbReference>
<evidence type="ECO:0000259" key="7">
    <source>
        <dbReference type="PROSITE" id="PS01124"/>
    </source>
</evidence>
<dbReference type="Gene3D" id="1.10.10.60">
    <property type="entry name" value="Homeodomain-like"/>
    <property type="match status" value="2"/>
</dbReference>
<dbReference type="Pfam" id="PF00072">
    <property type="entry name" value="Response_reg"/>
    <property type="match status" value="1"/>
</dbReference>
<dbReference type="PROSITE" id="PS00041">
    <property type="entry name" value="HTH_ARAC_FAMILY_1"/>
    <property type="match status" value="1"/>
</dbReference>
<gene>
    <name evidence="9" type="ORF">DWY69_28305</name>
</gene>
<proteinExistence type="predicted"/>
<dbReference type="Proteomes" id="UP000261166">
    <property type="component" value="Unassembled WGS sequence"/>
</dbReference>
<dbReference type="OrthoDB" id="2990361at2"/>
<feature type="domain" description="Response regulatory" evidence="8">
    <location>
        <begin position="3"/>
        <end position="120"/>
    </location>
</feature>
<dbReference type="InterPro" id="IPR018060">
    <property type="entry name" value="HTH_AraC"/>
</dbReference>
<feature type="modified residue" description="4-aspartylphosphate" evidence="6">
    <location>
        <position position="55"/>
    </location>
</feature>
<dbReference type="PANTHER" id="PTHR43280">
    <property type="entry name" value="ARAC-FAMILY TRANSCRIPTIONAL REGULATOR"/>
    <property type="match status" value="1"/>
</dbReference>
<evidence type="ECO:0000313" key="10">
    <source>
        <dbReference type="Proteomes" id="UP000261166"/>
    </source>
</evidence>
<sequence length="522" mass="59692">MYTLLVVDDEMFTRKGIIKKVPTEPDGISVVLEARDGKEGLAIAQYSPVDIVLSDVRMPRMDGIKMCQEIRRLYPDCVIIFLSGYSDKEYLRSAISMQALQYIDKPVDTGALQEALSQAVSYCNEIRYSRKFVREANRKRLARLLLSSPPSNGQLAVALSESGHTYEDFRDSLTVIFQFLPGPDASDEKLGFHDTLEQCQETISEIIRNKHLPFLITDYRENHLILHFLSTPDRMVSSFSRAFWENLMREISEKTAAYPHFVSIGPIVSSPEEIYRSYNAAAINLQTLFYTGINSISFADEMPTDSYSMSQELLDAIKQTIHNSEQEKCFRMLKELEESFRSHPGTLISNTKENFYRLLSWLISYVKNKTGSDVLDTENYLWELISSANTLDELISFTRNYISLSFDAMQSGREASVSVLIKNTIIDNYQNPDLDIQFLSDRLNLSVSYLSFLFKQETGSTINHYMNEYRIWKAKELLVNTNRKIADISDAVGFANQNYFAKTFKKLAGCSPSVYRDLHVEG</sequence>
<dbReference type="RefSeq" id="WP_025488602.1">
    <property type="nucleotide sequence ID" value="NZ_JBKVAZ010000001.1"/>
</dbReference>
<dbReference type="GO" id="GO:0043565">
    <property type="term" value="F:sequence-specific DNA binding"/>
    <property type="evidence" value="ECO:0007669"/>
    <property type="project" value="InterPro"/>
</dbReference>
<dbReference type="GO" id="GO:0000160">
    <property type="term" value="P:phosphorelay signal transduction system"/>
    <property type="evidence" value="ECO:0007669"/>
    <property type="project" value="InterPro"/>
</dbReference>
<evidence type="ECO:0000256" key="6">
    <source>
        <dbReference type="PROSITE-ProRule" id="PRU00169"/>
    </source>
</evidence>
<protein>
    <recommendedName>
        <fullName evidence="1">Stage 0 sporulation protein A homolog</fullName>
    </recommendedName>
</protein>
<dbReference type="SMART" id="SM00448">
    <property type="entry name" value="REC"/>
    <property type="match status" value="1"/>
</dbReference>
<dbReference type="EMBL" id="QVLU01000045">
    <property type="protein sequence ID" value="RGE63737.1"/>
    <property type="molecule type" value="Genomic_DNA"/>
</dbReference>
<dbReference type="Gene3D" id="3.40.50.2300">
    <property type="match status" value="1"/>
</dbReference>
<dbReference type="InterPro" id="IPR020449">
    <property type="entry name" value="Tscrpt_reg_AraC-type_HTH"/>
</dbReference>